<name>A0A0L7L1G7_OPEBR</name>
<organism evidence="2 3">
    <name type="scientific">Operophtera brumata</name>
    <name type="common">Winter moth</name>
    <name type="synonym">Phalaena brumata</name>
    <dbReference type="NCBI Taxonomy" id="104452"/>
    <lineage>
        <taxon>Eukaryota</taxon>
        <taxon>Metazoa</taxon>
        <taxon>Ecdysozoa</taxon>
        <taxon>Arthropoda</taxon>
        <taxon>Hexapoda</taxon>
        <taxon>Insecta</taxon>
        <taxon>Pterygota</taxon>
        <taxon>Neoptera</taxon>
        <taxon>Endopterygota</taxon>
        <taxon>Lepidoptera</taxon>
        <taxon>Glossata</taxon>
        <taxon>Ditrysia</taxon>
        <taxon>Geometroidea</taxon>
        <taxon>Geometridae</taxon>
        <taxon>Larentiinae</taxon>
        <taxon>Operophtera</taxon>
    </lineage>
</organism>
<evidence type="ECO:0000313" key="3">
    <source>
        <dbReference type="Proteomes" id="UP000037510"/>
    </source>
</evidence>
<sequence length="243" mass="26112">MSKIAFIIVVTSLLSSARSQTWSGPNQLHPVHGLYVKPSSDGTTGDLYVAATEESGTKAQWLTDQPINFLPAAASTQATAGQAIPVAYPTYSSPDESSNTQKRAVITSPVAPVQYAYALPFNPTEGAQYAYPYAFPTTSSTPETPSANQCEKAAAATAVPYNPYQFFYPHMMQAYANAKNVLKESGMSDEKASSVVPQASPFWPNSYSYPSYPMYMMVDPSAWAQSQPAQTTSNAAKTESSPK</sequence>
<keyword evidence="1" id="KW-0732">Signal</keyword>
<reference evidence="2 3" key="1">
    <citation type="journal article" date="2015" name="Genome Biol. Evol.">
        <title>The genome of winter moth (Operophtera brumata) provides a genomic perspective on sexual dimorphism and phenology.</title>
        <authorList>
            <person name="Derks M.F."/>
            <person name="Smit S."/>
            <person name="Salis L."/>
            <person name="Schijlen E."/>
            <person name="Bossers A."/>
            <person name="Mateman C."/>
            <person name="Pijl A.S."/>
            <person name="de Ridder D."/>
            <person name="Groenen M.A."/>
            <person name="Visser M.E."/>
            <person name="Megens H.J."/>
        </authorList>
    </citation>
    <scope>NUCLEOTIDE SEQUENCE [LARGE SCALE GENOMIC DNA]</scope>
    <source>
        <strain evidence="2">WM2013NL</strain>
        <tissue evidence="2">Head and thorax</tissue>
    </source>
</reference>
<keyword evidence="3" id="KW-1185">Reference proteome</keyword>
<comment type="caution">
    <text evidence="2">The sequence shown here is derived from an EMBL/GenBank/DDBJ whole genome shotgun (WGS) entry which is preliminary data.</text>
</comment>
<feature type="chain" id="PRO_5005573049" description="Cuticle protein" evidence="1">
    <location>
        <begin position="20"/>
        <end position="243"/>
    </location>
</feature>
<dbReference type="Proteomes" id="UP000037510">
    <property type="component" value="Unassembled WGS sequence"/>
</dbReference>
<gene>
    <name evidence="2" type="ORF">OBRU01_16959</name>
</gene>
<dbReference type="EMBL" id="JTDY01003554">
    <property type="protein sequence ID" value="KOB69348.1"/>
    <property type="molecule type" value="Genomic_DNA"/>
</dbReference>
<dbReference type="AlphaFoldDB" id="A0A0L7L1G7"/>
<evidence type="ECO:0000256" key="1">
    <source>
        <dbReference type="SAM" id="SignalP"/>
    </source>
</evidence>
<proteinExistence type="predicted"/>
<evidence type="ECO:0008006" key="4">
    <source>
        <dbReference type="Google" id="ProtNLM"/>
    </source>
</evidence>
<feature type="signal peptide" evidence="1">
    <location>
        <begin position="1"/>
        <end position="19"/>
    </location>
</feature>
<protein>
    <recommendedName>
        <fullName evidence="4">Cuticle protein</fullName>
    </recommendedName>
</protein>
<evidence type="ECO:0000313" key="2">
    <source>
        <dbReference type="EMBL" id="KOB69348.1"/>
    </source>
</evidence>
<accession>A0A0L7L1G7</accession>